<dbReference type="InterPro" id="IPR036691">
    <property type="entry name" value="Endo/exonu/phosph_ase_sf"/>
</dbReference>
<name>F2NXP9_TRES6</name>
<dbReference type="SUPFAM" id="SSF56219">
    <property type="entry name" value="DNase I-like"/>
    <property type="match status" value="1"/>
</dbReference>
<sequence>MRKINFNKQFKFYAVLWILFLPFFACCDSGKSEVKIANWNVQTFFDANNDGTEYSEFAKSKTWGEEMYKERLKRLCSVIKKLDADIFIMEELENSNVLFDISNFLAGEWNPRKIYRYACFSKNEGGAIGCGVLSRIPLQKMNLHSLDIRTENEKMPRTRPLSKIEIKLKEKTLSIFVNHWKSKSGGEEKTEKWRNREECVLSFFMSHALNEGKAVFAVGDFNRDINDFCVKKNGNVLLRAWHGKLLGDEGLLVKSTWFDENENLIEPGSYYFREEWSRIDNIFYSGKIEVEDFFPATEGFWCNENSIPYKYSLWNGRGYSDHLPLVCKVRLLN</sequence>
<dbReference type="PANTHER" id="PTHR42834">
    <property type="entry name" value="ENDONUCLEASE/EXONUCLEASE/PHOSPHATASE FAMILY PROTEIN (AFU_ORTHOLOGUE AFUA_3G09210)"/>
    <property type="match status" value="1"/>
</dbReference>
<reference evidence="4" key="2">
    <citation type="submission" date="2011-04" db="EMBL/GenBank/DDBJ databases">
        <title>The complete genome of chromosome of Treponema succinifaciens DSM 2489.</title>
        <authorList>
            <person name="Lucas S."/>
            <person name="Copeland A."/>
            <person name="Lapidus A."/>
            <person name="Bruce D."/>
            <person name="Goodwin L."/>
            <person name="Pitluck S."/>
            <person name="Peters L."/>
            <person name="Kyrpides N."/>
            <person name="Mavromatis K."/>
            <person name="Ivanova N."/>
            <person name="Ovchinnikova G."/>
            <person name="Teshima H."/>
            <person name="Detter J.C."/>
            <person name="Tapia R."/>
            <person name="Han C."/>
            <person name="Land M."/>
            <person name="Hauser L."/>
            <person name="Markowitz V."/>
            <person name="Cheng J.-F."/>
            <person name="Hugenholtz P."/>
            <person name="Woyke T."/>
            <person name="Wu D."/>
            <person name="Gronow S."/>
            <person name="Wellnitz S."/>
            <person name="Brambilla E."/>
            <person name="Klenk H.-P."/>
            <person name="Eisen J.A."/>
        </authorList>
    </citation>
    <scope>NUCLEOTIDE SEQUENCE [LARGE SCALE GENOMIC DNA]</scope>
    <source>
        <strain evidence="4">ATCC 33096 / DSM 2489 / 6091</strain>
    </source>
</reference>
<dbReference type="eggNOG" id="COG3568">
    <property type="taxonomic scope" value="Bacteria"/>
</dbReference>
<dbReference type="STRING" id="869209.Tresu_2393"/>
<dbReference type="EMBL" id="CP002631">
    <property type="protein sequence ID" value="AEB15255.1"/>
    <property type="molecule type" value="Genomic_DNA"/>
</dbReference>
<protein>
    <submittedName>
        <fullName evidence="3">Endonuclease/exonuclease/phosphatase</fullName>
    </submittedName>
</protein>
<keyword evidence="3" id="KW-0378">Hydrolase</keyword>
<feature type="domain" description="Endonuclease/exonuclease/phosphatase" evidence="2">
    <location>
        <begin position="36"/>
        <end position="287"/>
    </location>
</feature>
<dbReference type="KEGG" id="tsu:Tresu_2393"/>
<proteinExistence type="predicted"/>
<dbReference type="GO" id="GO:0004519">
    <property type="term" value="F:endonuclease activity"/>
    <property type="evidence" value="ECO:0007669"/>
    <property type="project" value="UniProtKB-KW"/>
</dbReference>
<evidence type="ECO:0000256" key="1">
    <source>
        <dbReference type="SAM" id="SignalP"/>
    </source>
</evidence>
<dbReference type="AlphaFoldDB" id="F2NXP9"/>
<dbReference type="HOGENOM" id="CLU_058239_0_0_12"/>
<accession>F2NXP9</accession>
<keyword evidence="4" id="KW-1185">Reference proteome</keyword>
<dbReference type="PANTHER" id="PTHR42834:SF1">
    <property type="entry name" value="ENDONUCLEASE_EXONUCLEASE_PHOSPHATASE FAMILY PROTEIN (AFU_ORTHOLOGUE AFUA_3G09210)"/>
    <property type="match status" value="1"/>
</dbReference>
<evidence type="ECO:0000313" key="4">
    <source>
        <dbReference type="Proteomes" id="UP000006852"/>
    </source>
</evidence>
<dbReference type="RefSeq" id="WP_013702506.1">
    <property type="nucleotide sequence ID" value="NC_015385.1"/>
</dbReference>
<keyword evidence="3" id="KW-0540">Nuclease</keyword>
<dbReference type="OrthoDB" id="184983at2"/>
<evidence type="ECO:0000313" key="3">
    <source>
        <dbReference type="EMBL" id="AEB15255.1"/>
    </source>
</evidence>
<dbReference type="Proteomes" id="UP000006852">
    <property type="component" value="Chromosome"/>
</dbReference>
<dbReference type="GeneID" id="302999509"/>
<feature type="signal peptide" evidence="1">
    <location>
        <begin position="1"/>
        <end position="27"/>
    </location>
</feature>
<dbReference type="Gene3D" id="3.60.10.10">
    <property type="entry name" value="Endonuclease/exonuclease/phosphatase"/>
    <property type="match status" value="1"/>
</dbReference>
<evidence type="ECO:0000259" key="2">
    <source>
        <dbReference type="Pfam" id="PF19580"/>
    </source>
</evidence>
<feature type="chain" id="PRO_5003282958" evidence="1">
    <location>
        <begin position="28"/>
        <end position="333"/>
    </location>
</feature>
<gene>
    <name evidence="3" type="ordered locus">Tresu_2393</name>
</gene>
<dbReference type="Pfam" id="PF19580">
    <property type="entry name" value="Exo_endo_phos_3"/>
    <property type="match status" value="1"/>
</dbReference>
<dbReference type="InterPro" id="IPR005135">
    <property type="entry name" value="Endo/exonuclease/phosphatase"/>
</dbReference>
<reference evidence="3 4" key="1">
    <citation type="journal article" date="2011" name="Stand. Genomic Sci.">
        <title>Complete genome sequence of Treponema succinifaciens type strain (6091).</title>
        <authorList>
            <person name="Han C."/>
            <person name="Gronow S."/>
            <person name="Teshima H."/>
            <person name="Lapidus A."/>
            <person name="Nolan M."/>
            <person name="Lucas S."/>
            <person name="Hammon N."/>
            <person name="Deshpande S."/>
            <person name="Cheng J.F."/>
            <person name="Zeytun A."/>
            <person name="Tapia R."/>
            <person name="Goodwin L."/>
            <person name="Pitluck S."/>
            <person name="Liolios K."/>
            <person name="Pagani I."/>
            <person name="Ivanova N."/>
            <person name="Mavromatis K."/>
            <person name="Mikhailova N."/>
            <person name="Huntemann M."/>
            <person name="Pati A."/>
            <person name="Chen A."/>
            <person name="Palaniappan K."/>
            <person name="Land M."/>
            <person name="Hauser L."/>
            <person name="Brambilla E.M."/>
            <person name="Rohde M."/>
            <person name="Goker M."/>
            <person name="Woyke T."/>
            <person name="Bristow J."/>
            <person name="Eisen J.A."/>
            <person name="Markowitz V."/>
            <person name="Hugenholtz P."/>
            <person name="Kyrpides N.C."/>
            <person name="Klenk H.P."/>
            <person name="Detter J.C."/>
        </authorList>
    </citation>
    <scope>NUCLEOTIDE SEQUENCE [LARGE SCALE GENOMIC DNA]</scope>
    <source>
        <strain evidence="4">ATCC 33096 / DSM 2489 / 6091</strain>
    </source>
</reference>
<organism evidence="3 4">
    <name type="scientific">Treponema succinifaciens (strain ATCC 33096 / DSM 2489 / 6091)</name>
    <dbReference type="NCBI Taxonomy" id="869209"/>
    <lineage>
        <taxon>Bacteria</taxon>
        <taxon>Pseudomonadati</taxon>
        <taxon>Spirochaetota</taxon>
        <taxon>Spirochaetia</taxon>
        <taxon>Spirochaetales</taxon>
        <taxon>Treponemataceae</taxon>
        <taxon>Treponema</taxon>
    </lineage>
</organism>
<keyword evidence="1" id="KW-0732">Signal</keyword>
<keyword evidence="3" id="KW-0255">Endonuclease</keyword>